<comment type="subcellular location">
    <subcellularLocation>
        <location evidence="1">Cytoplasm</location>
    </subcellularLocation>
</comment>
<protein>
    <recommendedName>
        <fullName evidence="14">ZZ-type domain-containing protein</fullName>
    </recommendedName>
</protein>
<evidence type="ECO:0000256" key="7">
    <source>
        <dbReference type="ARBA" id="ARBA00022786"/>
    </source>
</evidence>
<dbReference type="PROSITE" id="PS50135">
    <property type="entry name" value="ZF_ZZ_2"/>
    <property type="match status" value="1"/>
</dbReference>
<evidence type="ECO:0000256" key="6">
    <source>
        <dbReference type="ARBA" id="ARBA00022771"/>
    </source>
</evidence>
<gene>
    <name evidence="12" type="primary">106079131</name>
</gene>
<dbReference type="Gene3D" id="3.30.60.90">
    <property type="match status" value="1"/>
</dbReference>
<dbReference type="AlphaFoldDB" id="A0A2C9K2W7"/>
<dbReference type="PROSITE" id="PS51416">
    <property type="entry name" value="MIB_HERC2"/>
    <property type="match status" value="1"/>
</dbReference>
<dbReference type="STRING" id="6526.A0A2C9K2W7"/>
<comment type="pathway">
    <text evidence="2">Protein modification; protein ubiquitination.</text>
</comment>
<dbReference type="InterPro" id="IPR043145">
    <property type="entry name" value="Znf_ZZ_sf"/>
</dbReference>
<dbReference type="SMART" id="SM00291">
    <property type="entry name" value="ZnF_ZZ"/>
    <property type="match status" value="1"/>
</dbReference>
<accession>A0A2C9K2W7</accession>
<evidence type="ECO:0008006" key="14">
    <source>
        <dbReference type="Google" id="ProtNLM"/>
    </source>
</evidence>
<dbReference type="Gene3D" id="2.30.30.40">
    <property type="entry name" value="SH3 Domains"/>
    <property type="match status" value="2"/>
</dbReference>
<dbReference type="Pfam" id="PF00569">
    <property type="entry name" value="ZZ"/>
    <property type="match status" value="1"/>
</dbReference>
<keyword evidence="6 9" id="KW-0863">Zinc-finger</keyword>
<dbReference type="EnsemblMetazoa" id="BGLB012185-RB">
    <property type="protein sequence ID" value="BGLB012185-PB"/>
    <property type="gene ID" value="BGLB012185"/>
</dbReference>
<keyword evidence="8" id="KW-0862">Zinc</keyword>
<evidence type="ECO:0000313" key="13">
    <source>
        <dbReference type="Proteomes" id="UP000076420"/>
    </source>
</evidence>
<evidence type="ECO:0000256" key="3">
    <source>
        <dbReference type="ARBA" id="ARBA00022490"/>
    </source>
</evidence>
<evidence type="ECO:0000256" key="4">
    <source>
        <dbReference type="ARBA" id="ARBA00022723"/>
    </source>
</evidence>
<dbReference type="PANTHER" id="PTHR24202:SF4">
    <property type="entry name" value="E3 UBIQUITIN-PROTEIN LIGASE MIB2-RELATED"/>
    <property type="match status" value="1"/>
</dbReference>
<evidence type="ECO:0000256" key="9">
    <source>
        <dbReference type="PROSITE-ProRule" id="PRU00228"/>
    </source>
</evidence>
<keyword evidence="7" id="KW-0833">Ubl conjugation pathway</keyword>
<dbReference type="KEGG" id="bgt:106079131"/>
<evidence type="ECO:0000259" key="10">
    <source>
        <dbReference type="PROSITE" id="PS50135"/>
    </source>
</evidence>
<keyword evidence="3" id="KW-0963">Cytoplasm</keyword>
<feature type="domain" description="ZZ-type" evidence="10">
    <location>
        <begin position="77"/>
        <end position="129"/>
    </location>
</feature>
<dbReference type="PROSITE" id="PS01357">
    <property type="entry name" value="ZF_ZZ_1"/>
    <property type="match status" value="1"/>
</dbReference>
<proteinExistence type="predicted"/>
<evidence type="ECO:0000259" key="11">
    <source>
        <dbReference type="PROSITE" id="PS51416"/>
    </source>
</evidence>
<dbReference type="VEuPathDB" id="VectorBase:BGLB012185"/>
<reference evidence="12" key="1">
    <citation type="submission" date="2020-05" db="UniProtKB">
        <authorList>
            <consortium name="EnsemblMetazoa"/>
        </authorList>
    </citation>
    <scope>IDENTIFICATION</scope>
    <source>
        <strain evidence="12">BB02</strain>
    </source>
</reference>
<name>A0A2C9K2W7_BIOGL</name>
<evidence type="ECO:0000313" key="12">
    <source>
        <dbReference type="EnsemblMetazoa" id="BGLB012185-PB"/>
    </source>
</evidence>
<dbReference type="PANTHER" id="PTHR24202">
    <property type="entry name" value="E3 UBIQUITIN-PROTEIN LIGASE MIB2"/>
    <property type="match status" value="1"/>
</dbReference>
<evidence type="ECO:0000256" key="1">
    <source>
        <dbReference type="ARBA" id="ARBA00004496"/>
    </source>
</evidence>
<dbReference type="VEuPathDB" id="VectorBase:BGLAX_046046"/>
<dbReference type="Pfam" id="PF06701">
    <property type="entry name" value="MIB_HERC2"/>
    <property type="match status" value="1"/>
</dbReference>
<evidence type="ECO:0000256" key="5">
    <source>
        <dbReference type="ARBA" id="ARBA00022737"/>
    </source>
</evidence>
<dbReference type="InterPro" id="IPR010606">
    <property type="entry name" value="Mib_Herc2"/>
</dbReference>
<dbReference type="GO" id="GO:0005737">
    <property type="term" value="C:cytoplasm"/>
    <property type="evidence" value="ECO:0007669"/>
    <property type="project" value="UniProtKB-SubCell"/>
</dbReference>
<dbReference type="SUPFAM" id="SSF57850">
    <property type="entry name" value="RING/U-box"/>
    <property type="match status" value="1"/>
</dbReference>
<dbReference type="GO" id="GO:0016567">
    <property type="term" value="P:protein ubiquitination"/>
    <property type="evidence" value="ECO:0007669"/>
    <property type="project" value="UniProtKB-UniPathway"/>
</dbReference>
<dbReference type="Proteomes" id="UP000076420">
    <property type="component" value="Unassembled WGS sequence"/>
</dbReference>
<dbReference type="InterPro" id="IPR037252">
    <property type="entry name" value="Mib_Herc2_sf"/>
</dbReference>
<dbReference type="InterPro" id="IPR000433">
    <property type="entry name" value="Znf_ZZ"/>
</dbReference>
<keyword evidence="5" id="KW-0677">Repeat</keyword>
<dbReference type="GO" id="GO:0004842">
    <property type="term" value="F:ubiquitin-protein transferase activity"/>
    <property type="evidence" value="ECO:0007669"/>
    <property type="project" value="InterPro"/>
</dbReference>
<feature type="domain" description="MIB/HERC2" evidence="11">
    <location>
        <begin position="1"/>
        <end position="72"/>
    </location>
</feature>
<dbReference type="UniPathway" id="UPA00143"/>
<keyword evidence="4" id="KW-0479">Metal-binding</keyword>
<dbReference type="SUPFAM" id="SSF159034">
    <property type="entry name" value="Mib/herc2 domain-like"/>
    <property type="match status" value="1"/>
</dbReference>
<evidence type="ECO:0000256" key="2">
    <source>
        <dbReference type="ARBA" id="ARBA00004906"/>
    </source>
</evidence>
<organism evidence="12 13">
    <name type="scientific">Biomphalaria glabrata</name>
    <name type="common">Bloodfluke planorb</name>
    <name type="synonym">Freshwater snail</name>
    <dbReference type="NCBI Taxonomy" id="6526"/>
    <lineage>
        <taxon>Eukaryota</taxon>
        <taxon>Metazoa</taxon>
        <taxon>Spiralia</taxon>
        <taxon>Lophotrochozoa</taxon>
        <taxon>Mollusca</taxon>
        <taxon>Gastropoda</taxon>
        <taxon>Heterobranchia</taxon>
        <taxon>Euthyneura</taxon>
        <taxon>Panpulmonata</taxon>
        <taxon>Hygrophila</taxon>
        <taxon>Lymnaeoidea</taxon>
        <taxon>Planorbidae</taxon>
        <taxon>Biomphalaria</taxon>
    </lineage>
</organism>
<evidence type="ECO:0000256" key="8">
    <source>
        <dbReference type="ARBA" id="ARBA00022833"/>
    </source>
</evidence>
<sequence length="207" mass="23422">MRKGIRVVRGPDWNYDNHDGGEGGVGTVVEVPGDPGFTLPGKFVMVRWDVGEKHLYRIGEGDAYDLFIFNNATAGVSHILPCDGCSDNLVEGLRWKCTRCGDYNLCSTCYMSDKHDLTHEFLRFDSRRSEGFPIPSRSSSQDQRVKSRGIFTGAKVCRGANWMWDNQFGMFTLSTTCISEKERLILNHPIAHPCNCATDFYCQMRYL</sequence>
<dbReference type="FunFam" id="2.30.30.40:FF:000044">
    <property type="entry name" value="E3 ubiquitin-protein ligase MIB2, putative"/>
    <property type="match status" value="1"/>
</dbReference>
<dbReference type="GO" id="GO:0008270">
    <property type="term" value="F:zinc ion binding"/>
    <property type="evidence" value="ECO:0007669"/>
    <property type="project" value="UniProtKB-KW"/>
</dbReference>